<dbReference type="Gene3D" id="3.60.21.10">
    <property type="match status" value="1"/>
</dbReference>
<evidence type="ECO:0000313" key="4">
    <source>
        <dbReference type="EMBL" id="ADQ17813.1"/>
    </source>
</evidence>
<dbReference type="InterPro" id="IPR039331">
    <property type="entry name" value="PAPs-like"/>
</dbReference>
<name>E4RTT9_LEAB4</name>
<dbReference type="SUPFAM" id="SSF49363">
    <property type="entry name" value="Purple acid phosphatase, N-terminal domain"/>
    <property type="match status" value="1"/>
</dbReference>
<dbReference type="EMBL" id="CP002305">
    <property type="protein sequence ID" value="ADQ17813.1"/>
    <property type="molecule type" value="Genomic_DNA"/>
</dbReference>
<dbReference type="InterPro" id="IPR029052">
    <property type="entry name" value="Metallo-depent_PP-like"/>
</dbReference>
<dbReference type="KEGG" id="lby:Lbys_2117"/>
<dbReference type="Pfam" id="PF16656">
    <property type="entry name" value="Pur_ac_phosph_N"/>
    <property type="match status" value="1"/>
</dbReference>
<dbReference type="HOGENOM" id="CLU_440617_0_0_10"/>
<keyword evidence="1 2" id="KW-0732">Signal</keyword>
<dbReference type="InterPro" id="IPR026876">
    <property type="entry name" value="Fn3_assoc_repeat"/>
</dbReference>
<evidence type="ECO:0000256" key="2">
    <source>
        <dbReference type="SAM" id="SignalP"/>
    </source>
</evidence>
<dbReference type="PROSITE" id="PS51820">
    <property type="entry name" value="PA14"/>
    <property type="match status" value="1"/>
</dbReference>
<dbReference type="GO" id="GO:0003993">
    <property type="term" value="F:acid phosphatase activity"/>
    <property type="evidence" value="ECO:0007669"/>
    <property type="project" value="InterPro"/>
</dbReference>
<feature type="signal peptide" evidence="2">
    <location>
        <begin position="1"/>
        <end position="15"/>
    </location>
</feature>
<feature type="domain" description="PA14" evidence="3">
    <location>
        <begin position="479"/>
        <end position="616"/>
    </location>
</feature>
<evidence type="ECO:0000313" key="5">
    <source>
        <dbReference type="Proteomes" id="UP000007435"/>
    </source>
</evidence>
<dbReference type="SMART" id="SM00758">
    <property type="entry name" value="PA14"/>
    <property type="match status" value="1"/>
</dbReference>
<dbReference type="InterPro" id="IPR008963">
    <property type="entry name" value="Purple_acid_Pase-like_N"/>
</dbReference>
<feature type="chain" id="PRO_5013175280" evidence="2">
    <location>
        <begin position="16"/>
        <end position="620"/>
    </location>
</feature>
<dbReference type="Pfam" id="PF00149">
    <property type="entry name" value="Metallophos"/>
    <property type="match status" value="1"/>
</dbReference>
<dbReference type="Pfam" id="PF13287">
    <property type="entry name" value="Fn3_assoc"/>
    <property type="match status" value="1"/>
</dbReference>
<dbReference type="AlphaFoldDB" id="E4RTT9"/>
<dbReference type="PANTHER" id="PTHR22953:SF153">
    <property type="entry name" value="PURPLE ACID PHOSPHATASE"/>
    <property type="match status" value="1"/>
</dbReference>
<dbReference type="Pfam" id="PF07691">
    <property type="entry name" value="PA14"/>
    <property type="match status" value="1"/>
</dbReference>
<accession>E4RTT9</accession>
<dbReference type="GO" id="GO:0046872">
    <property type="term" value="F:metal ion binding"/>
    <property type="evidence" value="ECO:0007669"/>
    <property type="project" value="InterPro"/>
</dbReference>
<dbReference type="SUPFAM" id="SSF56988">
    <property type="entry name" value="Anthrax protective antigen"/>
    <property type="match status" value="1"/>
</dbReference>
<organism evidence="4 5">
    <name type="scientific">Leadbetterella byssophila (strain DSM 17132 / JCM 16389 / KACC 11308 / NBRC 106382 / 4M15)</name>
    <dbReference type="NCBI Taxonomy" id="649349"/>
    <lineage>
        <taxon>Bacteria</taxon>
        <taxon>Pseudomonadati</taxon>
        <taxon>Bacteroidota</taxon>
        <taxon>Cytophagia</taxon>
        <taxon>Cytophagales</taxon>
        <taxon>Leadbetterellaceae</taxon>
        <taxon>Leadbetterella</taxon>
    </lineage>
</organism>
<evidence type="ECO:0000259" key="3">
    <source>
        <dbReference type="PROSITE" id="PS51820"/>
    </source>
</evidence>
<gene>
    <name evidence="4" type="ordered locus">Lbys_2117</name>
</gene>
<dbReference type="PANTHER" id="PTHR22953">
    <property type="entry name" value="ACID PHOSPHATASE RELATED"/>
    <property type="match status" value="1"/>
</dbReference>
<dbReference type="Proteomes" id="UP000007435">
    <property type="component" value="Chromosome"/>
</dbReference>
<reference evidence="4 5" key="2">
    <citation type="journal article" date="2011" name="Stand. Genomic Sci.">
        <title>Complete genome sequence of Leadbetterella byssophila type strain (4M15).</title>
        <authorList>
            <person name="Abt B."/>
            <person name="Teshima H."/>
            <person name="Lucas S."/>
            <person name="Lapidus A."/>
            <person name="Del Rio T.G."/>
            <person name="Nolan M."/>
            <person name="Tice H."/>
            <person name="Cheng J.F."/>
            <person name="Pitluck S."/>
            <person name="Liolios K."/>
            <person name="Pagani I."/>
            <person name="Ivanova N."/>
            <person name="Mavromatis K."/>
            <person name="Pati A."/>
            <person name="Tapia R."/>
            <person name="Han C."/>
            <person name="Goodwin L."/>
            <person name="Chen A."/>
            <person name="Palaniappan K."/>
            <person name="Land M."/>
            <person name="Hauser L."/>
            <person name="Chang Y.J."/>
            <person name="Jeffries C.D."/>
            <person name="Rohde M."/>
            <person name="Goker M."/>
            <person name="Tindall B.J."/>
            <person name="Detter J.C."/>
            <person name="Woyke T."/>
            <person name="Bristow J."/>
            <person name="Eisen J.A."/>
            <person name="Markowitz V."/>
            <person name="Hugenholtz P."/>
            <person name="Klenk H.P."/>
            <person name="Kyrpides N.C."/>
        </authorList>
    </citation>
    <scope>NUCLEOTIDE SEQUENCE [LARGE SCALE GENOMIC DNA]</scope>
    <source>
        <strain evidence="5">DSM 17132 / JCM 16389 / KACC 11308 / NBRC 106382 / 4M15</strain>
    </source>
</reference>
<dbReference type="InterPro" id="IPR011658">
    <property type="entry name" value="PA14_dom"/>
</dbReference>
<dbReference type="OrthoDB" id="9809781at2"/>
<dbReference type="STRING" id="649349.Lbys_2117"/>
<reference key="1">
    <citation type="submission" date="2010-11" db="EMBL/GenBank/DDBJ databases">
        <title>The complete genome of Leadbetterella byssophila DSM 17132.</title>
        <authorList>
            <consortium name="US DOE Joint Genome Institute (JGI-PGF)"/>
            <person name="Lucas S."/>
            <person name="Copeland A."/>
            <person name="Lapidus A."/>
            <person name="Glavina del Rio T."/>
            <person name="Dalin E."/>
            <person name="Tice H."/>
            <person name="Bruce D."/>
            <person name="Goodwin L."/>
            <person name="Pitluck S."/>
            <person name="Kyrpides N."/>
            <person name="Mavromatis K."/>
            <person name="Ivanova N."/>
            <person name="Teshima H."/>
            <person name="Brettin T."/>
            <person name="Detter J.C."/>
            <person name="Han C."/>
            <person name="Tapia R."/>
            <person name="Land M."/>
            <person name="Hauser L."/>
            <person name="Markowitz V."/>
            <person name="Cheng J.-F."/>
            <person name="Hugenholtz P."/>
            <person name="Woyke T."/>
            <person name="Wu D."/>
            <person name="Tindall B."/>
            <person name="Pomrenke H.G."/>
            <person name="Brambilla E."/>
            <person name="Klenk H.-P."/>
            <person name="Eisen J.A."/>
        </authorList>
    </citation>
    <scope>NUCLEOTIDE SEQUENCE [LARGE SCALE GENOMIC DNA]</scope>
    <source>
        <strain>DSM 17132</strain>
    </source>
</reference>
<protein>
    <submittedName>
        <fullName evidence="4">Metallophosphoesterase</fullName>
    </submittedName>
</protein>
<proteinExistence type="predicted"/>
<dbReference type="InterPro" id="IPR037524">
    <property type="entry name" value="PA14/GLEYA"/>
</dbReference>
<dbReference type="eggNOG" id="COG1409">
    <property type="taxonomic scope" value="Bacteria"/>
</dbReference>
<sequence>MKKLTLWLLSFSASAQTGTFLVHPYLQHGTTTEMRILWETTAPASTMVRYGVPEWHTDTPRLDQMKKIEGFRTMHEVHLKGLEVESPYLYQVISVFPSGDTLKSEIRTFKTAVKEDQPFSFVVFSDSQSNPQVWKKISEGGWKERPDFGLHAGDLVGLGYLKDDWVSEFFAPSRIFMSRVPLFSVPGNHEHDAAYYYMYMSNPEPEYRYTFDYGNARYFMVDSNRPLHKGSEQYSWLEEQLALSKKTWNFVVHHHPPYSSEENDFGDTHVEQSLFGDPDLKDVVHLYEKYQVDMVFYGHIHTYERTWPIFQNRVNEEKGVIYINTGGAGGGLEKAAPYRVWFTQKVRTTHHFCYVTVNERQLNFQAIDENGQLFDQFTLKKGKVRMVQFPEPPAPVIITKERVFEKELNLKLRPVFEHLEIRYTVDGSEPTKRSSLYKDGIKLDQTLKLKIASFSGNLRSPIVEVDVVKEKACEPVAGPFQSGLNYTYFTSQRARRLPFDQYERKLEGRGVVSMLDPDEVPHRKEFYGVVFEGFLEVKEDGVYTFSGKADDKLRLWVQDKLLINEDREEINLEGQILLKSGHHPIKVEYFNERDWTFLELSIEGPGLSRQSISPFMLKRK</sequence>
<dbReference type="RefSeq" id="WP_013408859.1">
    <property type="nucleotide sequence ID" value="NC_014655.1"/>
</dbReference>
<dbReference type="SUPFAM" id="SSF56300">
    <property type="entry name" value="Metallo-dependent phosphatases"/>
    <property type="match status" value="1"/>
</dbReference>
<dbReference type="InterPro" id="IPR015914">
    <property type="entry name" value="PAPs_N"/>
</dbReference>
<dbReference type="InterPro" id="IPR004843">
    <property type="entry name" value="Calcineurin-like_PHP"/>
</dbReference>
<dbReference type="Gene3D" id="2.60.40.380">
    <property type="entry name" value="Purple acid phosphatase-like, N-terminal"/>
    <property type="match status" value="1"/>
</dbReference>
<dbReference type="Gene3D" id="3.90.182.10">
    <property type="entry name" value="Toxin - Anthrax Protective Antigen,domain 1"/>
    <property type="match status" value="1"/>
</dbReference>
<keyword evidence="5" id="KW-1185">Reference proteome</keyword>
<evidence type="ECO:0000256" key="1">
    <source>
        <dbReference type="ARBA" id="ARBA00022729"/>
    </source>
</evidence>